<accession>A0ABU8ZQI5</accession>
<keyword evidence="2" id="KW-0472">Membrane</keyword>
<protein>
    <submittedName>
        <fullName evidence="3">LPXTG cell wall anchor domain-containing protein</fullName>
    </submittedName>
</protein>
<comment type="caution">
    <text evidence="3">The sequence shown here is derived from an EMBL/GenBank/DDBJ whole genome shotgun (WGS) entry which is preliminary data.</text>
</comment>
<dbReference type="NCBIfam" id="TIGR01167">
    <property type="entry name" value="LPXTG_anchor"/>
    <property type="match status" value="1"/>
</dbReference>
<gene>
    <name evidence="3" type="ORF">V8P97_07635</name>
</gene>
<dbReference type="Proteomes" id="UP001373159">
    <property type="component" value="Unassembled WGS sequence"/>
</dbReference>
<evidence type="ECO:0000256" key="2">
    <source>
        <dbReference type="SAM" id="Phobius"/>
    </source>
</evidence>
<evidence type="ECO:0000256" key="1">
    <source>
        <dbReference type="SAM" id="MobiDB-lite"/>
    </source>
</evidence>
<dbReference type="EMBL" id="JBANBB010000003">
    <property type="protein sequence ID" value="MEK0307327.1"/>
    <property type="molecule type" value="Genomic_DNA"/>
</dbReference>
<evidence type="ECO:0000313" key="3">
    <source>
        <dbReference type="EMBL" id="MEK0307327.1"/>
    </source>
</evidence>
<keyword evidence="4" id="KW-1185">Reference proteome</keyword>
<keyword evidence="2" id="KW-1133">Transmembrane helix</keyword>
<proteinExistence type="predicted"/>
<organism evidence="3 4">
    <name type="scientific">Bifidobacterium favimelis</name>
    <dbReference type="NCBI Taxonomy" id="3122979"/>
    <lineage>
        <taxon>Bacteria</taxon>
        <taxon>Bacillati</taxon>
        <taxon>Actinomycetota</taxon>
        <taxon>Actinomycetes</taxon>
        <taxon>Bifidobacteriales</taxon>
        <taxon>Bifidobacteriaceae</taxon>
        <taxon>Bifidobacterium</taxon>
    </lineage>
</organism>
<feature type="transmembrane region" description="Helical" evidence="2">
    <location>
        <begin position="12"/>
        <end position="32"/>
    </location>
</feature>
<sequence length="124" mass="12370">MSPNLPVTGAAILGVVVVIVILLAAGGILLYIRKRRMSDSDMRIEGAEHLADTAGGAGDDHAQWSQADEDSTSDGTADFLNAGDGEDGGAGRGYTVDSGQDDGGAGVAGGPAAEGDDTSGDHRD</sequence>
<feature type="region of interest" description="Disordered" evidence="1">
    <location>
        <begin position="48"/>
        <end position="124"/>
    </location>
</feature>
<name>A0ABU8ZQI5_9BIFI</name>
<reference evidence="3 4" key="1">
    <citation type="submission" date="2024-02" db="EMBL/GenBank/DDBJ databases">
        <title>Bifidobacterium honeyensis sp. nov., isolated from the comb honey.</title>
        <authorList>
            <person name="Liu W."/>
            <person name="Li Y."/>
        </authorList>
    </citation>
    <scope>NUCLEOTIDE SEQUENCE [LARGE SCALE GENOMIC DNA]</scope>
    <source>
        <strain evidence="3 4">IMAU50988</strain>
    </source>
</reference>
<dbReference type="RefSeq" id="WP_340470089.1">
    <property type="nucleotide sequence ID" value="NZ_JBANBB010000003.1"/>
</dbReference>
<evidence type="ECO:0000313" key="4">
    <source>
        <dbReference type="Proteomes" id="UP001373159"/>
    </source>
</evidence>
<keyword evidence="2" id="KW-0812">Transmembrane</keyword>